<name>A0A9J6FZF0_HAELO</name>
<protein>
    <submittedName>
        <fullName evidence="3">Uncharacterized protein</fullName>
    </submittedName>
</protein>
<dbReference type="GO" id="GO:0004222">
    <property type="term" value="F:metalloendopeptidase activity"/>
    <property type="evidence" value="ECO:0007669"/>
    <property type="project" value="TreeGrafter"/>
</dbReference>
<evidence type="ECO:0000313" key="4">
    <source>
        <dbReference type="Proteomes" id="UP000821853"/>
    </source>
</evidence>
<organism evidence="3 4">
    <name type="scientific">Haemaphysalis longicornis</name>
    <name type="common">Bush tick</name>
    <dbReference type="NCBI Taxonomy" id="44386"/>
    <lineage>
        <taxon>Eukaryota</taxon>
        <taxon>Metazoa</taxon>
        <taxon>Ecdysozoa</taxon>
        <taxon>Arthropoda</taxon>
        <taxon>Chelicerata</taxon>
        <taxon>Arachnida</taxon>
        <taxon>Acari</taxon>
        <taxon>Parasitiformes</taxon>
        <taxon>Ixodida</taxon>
        <taxon>Ixodoidea</taxon>
        <taxon>Ixodidae</taxon>
        <taxon>Haemaphysalinae</taxon>
        <taxon>Haemaphysalis</taxon>
    </lineage>
</organism>
<dbReference type="InterPro" id="IPR051489">
    <property type="entry name" value="ADAM_Metalloproteinase"/>
</dbReference>
<sequence length="463" mass="52092">MSILALFVVFAVFTANCTGQRLSRFVRRYEPLYYDPEPVHRSHVRAKRSIGAGGGGDVHVRLRSSKRRVRIPCPRSVIPARMCGRDCEEAVYDLRLSSDKSVFHEDLIVESSAAGVINADTSHIYSGSVVGEPHSRVFGAIQSGIFEGSIKIGSSDTLYVERASHYFNESQPFHSVLYFGSRPSTFPQRRPGKRPGTLDGQLPTYVGRKLQAAPAFGSTDTDDDVDNHTPFKSLAPKTKVSGRKERSTRRHALEGSGKERRSEEGSSDEPEEADPTDSSYSDEEGEESSYFQGQRRSPSLSRRVCNMKITVDHTLFEFTFNMTGSKPETRAWILSAISRLVEKANEIYGRTNFGGIEDMRFLVQHIVIEELDVCVGSNRDSNKYCSSALDAPYVLYLLSLERHDDFCLSYRLNYRDFQDGTLGLAWIAMADGKPSLRQKRKRKAVFLDCILIWILREHNTTDV</sequence>
<dbReference type="GO" id="GO:0007219">
    <property type="term" value="P:Notch signaling pathway"/>
    <property type="evidence" value="ECO:0007669"/>
    <property type="project" value="TreeGrafter"/>
</dbReference>
<feature type="chain" id="PRO_5039943281" evidence="2">
    <location>
        <begin position="20"/>
        <end position="463"/>
    </location>
</feature>
<dbReference type="VEuPathDB" id="VectorBase:HLOH_051617"/>
<keyword evidence="2" id="KW-0732">Signal</keyword>
<dbReference type="Proteomes" id="UP000821853">
    <property type="component" value="Chromosome 2"/>
</dbReference>
<dbReference type="Pfam" id="PF13582">
    <property type="entry name" value="Reprolysin_3"/>
    <property type="match status" value="1"/>
</dbReference>
<feature type="compositionally biased region" description="Acidic residues" evidence="1">
    <location>
        <begin position="265"/>
        <end position="287"/>
    </location>
</feature>
<evidence type="ECO:0000256" key="2">
    <source>
        <dbReference type="SAM" id="SignalP"/>
    </source>
</evidence>
<dbReference type="EMBL" id="JABSTR010000004">
    <property type="protein sequence ID" value="KAH9368477.1"/>
    <property type="molecule type" value="Genomic_DNA"/>
</dbReference>
<proteinExistence type="predicted"/>
<dbReference type="PANTHER" id="PTHR45702:SF2">
    <property type="entry name" value="KUZBANIAN, ISOFORM A"/>
    <property type="match status" value="1"/>
</dbReference>
<feature type="region of interest" description="Disordered" evidence="1">
    <location>
        <begin position="215"/>
        <end position="297"/>
    </location>
</feature>
<dbReference type="GO" id="GO:0006509">
    <property type="term" value="P:membrane protein ectodomain proteolysis"/>
    <property type="evidence" value="ECO:0007669"/>
    <property type="project" value="TreeGrafter"/>
</dbReference>
<keyword evidence="4" id="KW-1185">Reference proteome</keyword>
<feature type="compositionally biased region" description="Basic and acidic residues" evidence="1">
    <location>
        <begin position="251"/>
        <end position="264"/>
    </location>
</feature>
<dbReference type="OMA" id="GHICEPE"/>
<gene>
    <name evidence="3" type="ORF">HPB48_022180</name>
</gene>
<dbReference type="PANTHER" id="PTHR45702">
    <property type="entry name" value="ADAM10/ADAM17 METALLOPEPTIDASE FAMILY MEMBER"/>
    <property type="match status" value="1"/>
</dbReference>
<dbReference type="InterPro" id="IPR024079">
    <property type="entry name" value="MetalloPept_cat_dom_sf"/>
</dbReference>
<comment type="caution">
    <text evidence="3">The sequence shown here is derived from an EMBL/GenBank/DDBJ whole genome shotgun (WGS) entry which is preliminary data.</text>
</comment>
<dbReference type="GO" id="GO:0005886">
    <property type="term" value="C:plasma membrane"/>
    <property type="evidence" value="ECO:0007669"/>
    <property type="project" value="TreeGrafter"/>
</dbReference>
<accession>A0A9J6FZF0</accession>
<reference evidence="3 4" key="1">
    <citation type="journal article" date="2020" name="Cell">
        <title>Large-Scale Comparative Analyses of Tick Genomes Elucidate Their Genetic Diversity and Vector Capacities.</title>
        <authorList>
            <consortium name="Tick Genome and Microbiome Consortium (TIGMIC)"/>
            <person name="Jia N."/>
            <person name="Wang J."/>
            <person name="Shi W."/>
            <person name="Du L."/>
            <person name="Sun Y."/>
            <person name="Zhan W."/>
            <person name="Jiang J.F."/>
            <person name="Wang Q."/>
            <person name="Zhang B."/>
            <person name="Ji P."/>
            <person name="Bell-Sakyi L."/>
            <person name="Cui X.M."/>
            <person name="Yuan T.T."/>
            <person name="Jiang B.G."/>
            <person name="Yang W.F."/>
            <person name="Lam T.T."/>
            <person name="Chang Q.C."/>
            <person name="Ding S.J."/>
            <person name="Wang X.J."/>
            <person name="Zhu J.G."/>
            <person name="Ruan X.D."/>
            <person name="Zhao L."/>
            <person name="Wei J.T."/>
            <person name="Ye R.Z."/>
            <person name="Que T.C."/>
            <person name="Du C.H."/>
            <person name="Zhou Y.H."/>
            <person name="Cheng J.X."/>
            <person name="Dai P.F."/>
            <person name="Guo W.B."/>
            <person name="Han X.H."/>
            <person name="Huang E.J."/>
            <person name="Li L.F."/>
            <person name="Wei W."/>
            <person name="Gao Y.C."/>
            <person name="Liu J.Z."/>
            <person name="Shao H.Z."/>
            <person name="Wang X."/>
            <person name="Wang C.C."/>
            <person name="Yang T.C."/>
            <person name="Huo Q.B."/>
            <person name="Li W."/>
            <person name="Chen H.Y."/>
            <person name="Chen S.E."/>
            <person name="Zhou L.G."/>
            <person name="Ni X.B."/>
            <person name="Tian J.H."/>
            <person name="Sheng Y."/>
            <person name="Liu T."/>
            <person name="Pan Y.S."/>
            <person name="Xia L.Y."/>
            <person name="Li J."/>
            <person name="Zhao F."/>
            <person name="Cao W.C."/>
        </authorList>
    </citation>
    <scope>NUCLEOTIDE SEQUENCE [LARGE SCALE GENOMIC DNA]</scope>
    <source>
        <strain evidence="3">HaeL-2018</strain>
    </source>
</reference>
<dbReference type="Gene3D" id="3.40.390.10">
    <property type="entry name" value="Collagenase (Catalytic Domain)"/>
    <property type="match status" value="1"/>
</dbReference>
<dbReference type="SUPFAM" id="SSF55486">
    <property type="entry name" value="Metalloproteases ('zincins'), catalytic domain"/>
    <property type="match status" value="1"/>
</dbReference>
<dbReference type="OrthoDB" id="6500773at2759"/>
<dbReference type="AlphaFoldDB" id="A0A9J6FZF0"/>
<feature type="signal peptide" evidence="2">
    <location>
        <begin position="1"/>
        <end position="19"/>
    </location>
</feature>
<evidence type="ECO:0000313" key="3">
    <source>
        <dbReference type="EMBL" id="KAH9368477.1"/>
    </source>
</evidence>
<evidence type="ECO:0000256" key="1">
    <source>
        <dbReference type="SAM" id="MobiDB-lite"/>
    </source>
</evidence>